<name>X1TRC6_9ZZZZ</name>
<sequence>MAIAAMMERMTLHPINATNAIISGPVMTSIIIKVRSILPSFLIS</sequence>
<accession>X1TRC6</accession>
<comment type="caution">
    <text evidence="1">The sequence shown here is derived from an EMBL/GenBank/DDBJ whole genome shotgun (WGS) entry which is preliminary data.</text>
</comment>
<evidence type="ECO:0000313" key="1">
    <source>
        <dbReference type="EMBL" id="GAI93911.1"/>
    </source>
</evidence>
<reference evidence="1" key="1">
    <citation type="journal article" date="2014" name="Front. Microbiol.">
        <title>High frequency of phylogenetically diverse reductive dehalogenase-homologous genes in deep subseafloor sedimentary metagenomes.</title>
        <authorList>
            <person name="Kawai M."/>
            <person name="Futagami T."/>
            <person name="Toyoda A."/>
            <person name="Takaki Y."/>
            <person name="Nishi S."/>
            <person name="Hori S."/>
            <person name="Arai W."/>
            <person name="Tsubouchi T."/>
            <person name="Morono Y."/>
            <person name="Uchiyama I."/>
            <person name="Ito T."/>
            <person name="Fujiyama A."/>
            <person name="Inagaki F."/>
            <person name="Takami H."/>
        </authorList>
    </citation>
    <scope>NUCLEOTIDE SEQUENCE</scope>
    <source>
        <strain evidence="1">Expedition CK06-06</strain>
    </source>
</reference>
<protein>
    <submittedName>
        <fullName evidence="1">Uncharacterized protein</fullName>
    </submittedName>
</protein>
<gene>
    <name evidence="1" type="ORF">S12H4_38651</name>
</gene>
<proteinExistence type="predicted"/>
<dbReference type="AlphaFoldDB" id="X1TRC6"/>
<organism evidence="1">
    <name type="scientific">marine sediment metagenome</name>
    <dbReference type="NCBI Taxonomy" id="412755"/>
    <lineage>
        <taxon>unclassified sequences</taxon>
        <taxon>metagenomes</taxon>
        <taxon>ecological metagenomes</taxon>
    </lineage>
</organism>
<dbReference type="EMBL" id="BARW01023283">
    <property type="protein sequence ID" value="GAI93911.1"/>
    <property type="molecule type" value="Genomic_DNA"/>
</dbReference>
<feature type="non-terminal residue" evidence="1">
    <location>
        <position position="44"/>
    </location>
</feature>